<dbReference type="InterPro" id="IPR023404">
    <property type="entry name" value="rSAM_horseshoe"/>
</dbReference>
<dbReference type="STRING" id="1157490.EL26_07160"/>
<dbReference type="SFLD" id="SFLDG01082">
    <property type="entry name" value="B12-binding_domain_containing"/>
    <property type="match status" value="1"/>
</dbReference>
<dbReference type="PANTHER" id="PTHR43409">
    <property type="entry name" value="ANAEROBIC MAGNESIUM-PROTOPORPHYRIN IX MONOMETHYL ESTER CYCLASE-RELATED"/>
    <property type="match status" value="1"/>
</dbReference>
<organism evidence="8 9">
    <name type="scientific">Tumebacillus flagellatus</name>
    <dbReference type="NCBI Taxonomy" id="1157490"/>
    <lineage>
        <taxon>Bacteria</taxon>
        <taxon>Bacillati</taxon>
        <taxon>Bacillota</taxon>
        <taxon>Bacilli</taxon>
        <taxon>Bacillales</taxon>
        <taxon>Alicyclobacillaceae</taxon>
        <taxon>Tumebacillus</taxon>
    </lineage>
</organism>
<evidence type="ECO:0000313" key="8">
    <source>
        <dbReference type="EMBL" id="KEO83959.1"/>
    </source>
</evidence>
<evidence type="ECO:0000256" key="2">
    <source>
        <dbReference type="ARBA" id="ARBA00022691"/>
    </source>
</evidence>
<keyword evidence="5" id="KW-0411">Iron-sulfur</keyword>
<dbReference type="SUPFAM" id="SSF102114">
    <property type="entry name" value="Radical SAM enzymes"/>
    <property type="match status" value="1"/>
</dbReference>
<comment type="caution">
    <text evidence="8">The sequence shown here is derived from an EMBL/GenBank/DDBJ whole genome shotgun (WGS) entry which is preliminary data.</text>
</comment>
<evidence type="ECO:0000259" key="6">
    <source>
        <dbReference type="PROSITE" id="PS51332"/>
    </source>
</evidence>
<feature type="domain" description="Radical SAM core" evidence="7">
    <location>
        <begin position="285"/>
        <end position="534"/>
    </location>
</feature>
<dbReference type="GO" id="GO:0051536">
    <property type="term" value="F:iron-sulfur cluster binding"/>
    <property type="evidence" value="ECO:0007669"/>
    <property type="project" value="UniProtKB-KW"/>
</dbReference>
<protein>
    <submittedName>
        <fullName evidence="8">Uncharacterized protein</fullName>
    </submittedName>
</protein>
<dbReference type="InterPro" id="IPR051198">
    <property type="entry name" value="BchE-like"/>
</dbReference>
<dbReference type="SFLD" id="SFLDS00029">
    <property type="entry name" value="Radical_SAM"/>
    <property type="match status" value="1"/>
</dbReference>
<reference evidence="8 9" key="1">
    <citation type="journal article" date="2013" name="Int. J. Syst. Evol. Microbiol.">
        <title>Tumebacillus flagellatus sp. nov., an alpha-amylase/pullulanase-producing bacterium isolated from cassava wastewater.</title>
        <authorList>
            <person name="Wang Q."/>
            <person name="Xie N."/>
            <person name="Qin Y."/>
            <person name="Shen N."/>
            <person name="Zhu J."/>
            <person name="Mi H."/>
            <person name="Huang R."/>
        </authorList>
    </citation>
    <scope>NUCLEOTIDE SEQUENCE [LARGE SCALE GENOMIC DNA]</scope>
    <source>
        <strain evidence="8 9">GST4</strain>
    </source>
</reference>
<keyword evidence="3" id="KW-0479">Metal-binding</keyword>
<dbReference type="GO" id="GO:0046872">
    <property type="term" value="F:metal ion binding"/>
    <property type="evidence" value="ECO:0007669"/>
    <property type="project" value="UniProtKB-KW"/>
</dbReference>
<dbReference type="Gene3D" id="3.40.50.280">
    <property type="entry name" value="Cobalamin-binding domain"/>
    <property type="match status" value="1"/>
</dbReference>
<name>A0A074LS59_9BACL</name>
<dbReference type="Proteomes" id="UP000027931">
    <property type="component" value="Unassembled WGS sequence"/>
</dbReference>
<dbReference type="InterPro" id="IPR006638">
    <property type="entry name" value="Elp3/MiaA/NifB-like_rSAM"/>
</dbReference>
<feature type="domain" description="B12-binding" evidence="6">
    <location>
        <begin position="146"/>
        <end position="243"/>
    </location>
</feature>
<accession>A0A074LS59</accession>
<comment type="cofactor">
    <cofactor evidence="1">
        <name>[4Fe-4S] cluster</name>
        <dbReference type="ChEBI" id="CHEBI:49883"/>
    </cofactor>
</comment>
<dbReference type="GO" id="GO:0003824">
    <property type="term" value="F:catalytic activity"/>
    <property type="evidence" value="ECO:0007669"/>
    <property type="project" value="InterPro"/>
</dbReference>
<dbReference type="InterPro" id="IPR058240">
    <property type="entry name" value="rSAM_sf"/>
</dbReference>
<dbReference type="PROSITE" id="PS51918">
    <property type="entry name" value="RADICAL_SAM"/>
    <property type="match status" value="1"/>
</dbReference>
<dbReference type="EMBL" id="JMIR01000007">
    <property type="protein sequence ID" value="KEO83959.1"/>
    <property type="molecule type" value="Genomic_DNA"/>
</dbReference>
<keyword evidence="4" id="KW-0408">Iron</keyword>
<dbReference type="SMART" id="SM00729">
    <property type="entry name" value="Elp3"/>
    <property type="match status" value="1"/>
</dbReference>
<keyword evidence="2" id="KW-0949">S-adenosyl-L-methionine</keyword>
<dbReference type="InterPro" id="IPR007197">
    <property type="entry name" value="rSAM"/>
</dbReference>
<dbReference type="InterPro" id="IPR006158">
    <property type="entry name" value="Cobalamin-bd"/>
</dbReference>
<dbReference type="AlphaFoldDB" id="A0A074LS59"/>
<evidence type="ECO:0000256" key="1">
    <source>
        <dbReference type="ARBA" id="ARBA00001966"/>
    </source>
</evidence>
<dbReference type="Pfam" id="PF04055">
    <property type="entry name" value="Radical_SAM"/>
    <property type="match status" value="1"/>
</dbReference>
<gene>
    <name evidence="8" type="ORF">EL26_07160</name>
</gene>
<evidence type="ECO:0000256" key="4">
    <source>
        <dbReference type="ARBA" id="ARBA00023004"/>
    </source>
</evidence>
<sequence length="717" mass="82283">MNVEHIDILDTNIEAFLYTVNGEYLTNFQEDVRARRLELESKPQLNGLEQVELLYLVKACAFDYEGLEQAIQVMRNENLFYDYHHYQPAVELLLSWVDLLSLQGFVGQFDGFSLSPRSLFNLQSSGDMGNHELCHRIANPFHPYFENVLLPLIQKNEYRVVGINVTYMAQLPFALSLGRLIRNHFPNIVILFGGTEVSDVWKYLLDKSKFFCVFDAADACVIGEGEQAFTQLLKLVENNQPFRTIANVLFNPKHELTAELPVIQYEDIAKLPTPDYSQLDWSLYLSPEPFVYYSPSRGCYWNKCTFCDYGLNGDSPTSPWRTNQVDKVVDDLSILSKKYKFIYFSVDVLSPATLLHLAEEIVKRKIDIRWGAEIRLEKYWSKERCDLLKASGCTAISVGFESGNQRILDLINKGTQVHRVKETVHSFYNSGIGVQIMGFTHFPSERYEEAMDSINFLMESRDYWTFGGLGTFALTPGAIVAKQPSDFGITNVRPYDGDDIIRNLHFEDSVQDRSPETEHILSKKKQALNPTGFDRPWVGGTDSAHSFFYHDRFGTQVRAILEPQKPELDTIVITNGNVVDDIGKFPIEELLSTRYISDLHAAYRKEQLIGLSHAQLVDILTSKVLPSKQGSEAVKQYFIRQDNTIHRLTPHVIELLEWFQNANSLRAYFEDQKTPEADRHLFERLLHVCILKNYIRFVPSPHHVDAVANHASSYKQH</sequence>
<evidence type="ECO:0000256" key="5">
    <source>
        <dbReference type="ARBA" id="ARBA00023014"/>
    </source>
</evidence>
<proteinExistence type="predicted"/>
<dbReference type="eggNOG" id="COG1032">
    <property type="taxonomic scope" value="Bacteria"/>
</dbReference>
<evidence type="ECO:0000259" key="7">
    <source>
        <dbReference type="PROSITE" id="PS51918"/>
    </source>
</evidence>
<evidence type="ECO:0000256" key="3">
    <source>
        <dbReference type="ARBA" id="ARBA00022723"/>
    </source>
</evidence>
<dbReference type="Gene3D" id="3.80.30.20">
    <property type="entry name" value="tm_1862 like domain"/>
    <property type="match status" value="1"/>
</dbReference>
<evidence type="ECO:0000313" key="9">
    <source>
        <dbReference type="Proteomes" id="UP000027931"/>
    </source>
</evidence>
<dbReference type="PROSITE" id="PS51332">
    <property type="entry name" value="B12_BINDING"/>
    <property type="match status" value="1"/>
</dbReference>
<keyword evidence="9" id="KW-1185">Reference proteome</keyword>
<dbReference type="GO" id="GO:0031419">
    <property type="term" value="F:cobalamin binding"/>
    <property type="evidence" value="ECO:0007669"/>
    <property type="project" value="InterPro"/>
</dbReference>
<dbReference type="PANTHER" id="PTHR43409:SF7">
    <property type="entry name" value="BLL1977 PROTEIN"/>
    <property type="match status" value="1"/>
</dbReference>